<dbReference type="Proteomes" id="UP001165586">
    <property type="component" value="Unassembled WGS sequence"/>
</dbReference>
<dbReference type="Gene3D" id="3.40.50.720">
    <property type="entry name" value="NAD(P)-binding Rossmann-like Domain"/>
    <property type="match status" value="1"/>
</dbReference>
<dbReference type="InterPro" id="IPR036291">
    <property type="entry name" value="NAD(P)-bd_dom_sf"/>
</dbReference>
<evidence type="ECO:0000313" key="4">
    <source>
        <dbReference type="EMBL" id="MCS5735184.1"/>
    </source>
</evidence>
<sequence>MKTTKSNRAVVITGASGGMGREAAARYLELGDRVALLDVDAATLASVAGELRAQFPSADVLEVTCNVASPESVEAARDTVAAWSGEVDVLALIAGVLQKAGPITELSIDEWDRTQNINLRGVFLMARTFIPLMPSNDGASIVTIGSWYGRSGHALFSAYCASKAGVINLTQTIAAELAEKGIRANVVCPGNIDTQMHRKALHEEAESRGITFEEMKAIEWAKIPLGIAGPASTIVDAVEFLTSAHASYITGASIDVNGGVLFH</sequence>
<evidence type="ECO:0000313" key="5">
    <source>
        <dbReference type="Proteomes" id="UP001165586"/>
    </source>
</evidence>
<dbReference type="PANTHER" id="PTHR24321">
    <property type="entry name" value="DEHYDROGENASES, SHORT CHAIN"/>
    <property type="match status" value="1"/>
</dbReference>
<comment type="caution">
    <text evidence="4">The sequence shown here is derived from an EMBL/GenBank/DDBJ whole genome shotgun (WGS) entry which is preliminary data.</text>
</comment>
<reference evidence="4" key="1">
    <citation type="submission" date="2022-08" db="EMBL/GenBank/DDBJ databases">
        <authorList>
            <person name="Deng Y."/>
            <person name="Han X.-F."/>
            <person name="Zhang Y.-Q."/>
        </authorList>
    </citation>
    <scope>NUCLEOTIDE SEQUENCE</scope>
    <source>
        <strain evidence="4">CPCC 203386</strain>
    </source>
</reference>
<dbReference type="EMBL" id="JANLCJ010000005">
    <property type="protein sequence ID" value="MCS5735184.1"/>
    <property type="molecule type" value="Genomic_DNA"/>
</dbReference>
<comment type="similarity">
    <text evidence="1 3">Belongs to the short-chain dehydrogenases/reductases (SDR) family.</text>
</comment>
<keyword evidence="2" id="KW-0560">Oxidoreductase</keyword>
<dbReference type="PRINTS" id="PR00080">
    <property type="entry name" value="SDRFAMILY"/>
</dbReference>
<dbReference type="Pfam" id="PF00106">
    <property type="entry name" value="adh_short"/>
    <property type="match status" value="1"/>
</dbReference>
<dbReference type="RefSeq" id="WP_259540091.1">
    <property type="nucleotide sequence ID" value="NZ_JANLCJ010000005.1"/>
</dbReference>
<dbReference type="SUPFAM" id="SSF51735">
    <property type="entry name" value="NAD(P)-binding Rossmann-fold domains"/>
    <property type="match status" value="1"/>
</dbReference>
<dbReference type="PROSITE" id="PS00061">
    <property type="entry name" value="ADH_SHORT"/>
    <property type="match status" value="1"/>
</dbReference>
<keyword evidence="5" id="KW-1185">Reference proteome</keyword>
<name>A0ABT2H5K0_9MICO</name>
<gene>
    <name evidence="4" type="ORF">N1032_15665</name>
</gene>
<proteinExistence type="inferred from homology"/>
<accession>A0ABT2H5K0</accession>
<dbReference type="PRINTS" id="PR00081">
    <property type="entry name" value="GDHRDH"/>
</dbReference>
<protein>
    <submittedName>
        <fullName evidence="4">SDR family oxidoreductase</fullName>
    </submittedName>
</protein>
<dbReference type="InterPro" id="IPR020904">
    <property type="entry name" value="Sc_DH/Rdtase_CS"/>
</dbReference>
<organism evidence="4 5">
    <name type="scientific">Herbiconiux daphne</name>
    <dbReference type="NCBI Taxonomy" id="2970914"/>
    <lineage>
        <taxon>Bacteria</taxon>
        <taxon>Bacillati</taxon>
        <taxon>Actinomycetota</taxon>
        <taxon>Actinomycetes</taxon>
        <taxon>Micrococcales</taxon>
        <taxon>Microbacteriaceae</taxon>
        <taxon>Herbiconiux</taxon>
    </lineage>
</organism>
<evidence type="ECO:0000256" key="1">
    <source>
        <dbReference type="ARBA" id="ARBA00006484"/>
    </source>
</evidence>
<dbReference type="PANTHER" id="PTHR24321:SF8">
    <property type="entry name" value="ESTRADIOL 17-BETA-DEHYDROGENASE 8-RELATED"/>
    <property type="match status" value="1"/>
</dbReference>
<dbReference type="CDD" id="cd05233">
    <property type="entry name" value="SDR_c"/>
    <property type="match status" value="1"/>
</dbReference>
<dbReference type="InterPro" id="IPR002347">
    <property type="entry name" value="SDR_fam"/>
</dbReference>
<evidence type="ECO:0000256" key="2">
    <source>
        <dbReference type="ARBA" id="ARBA00023002"/>
    </source>
</evidence>
<evidence type="ECO:0000256" key="3">
    <source>
        <dbReference type="RuleBase" id="RU000363"/>
    </source>
</evidence>